<gene>
    <name evidence="1" type="ORF">SDC9_207181</name>
</gene>
<accession>A0A645J8I5</accession>
<evidence type="ECO:0000313" key="1">
    <source>
        <dbReference type="EMBL" id="MPN59460.1"/>
    </source>
</evidence>
<name>A0A645J8I5_9ZZZZ</name>
<proteinExistence type="predicted"/>
<comment type="caution">
    <text evidence="1">The sequence shown here is derived from an EMBL/GenBank/DDBJ whole genome shotgun (WGS) entry which is preliminary data.</text>
</comment>
<organism evidence="1">
    <name type="scientific">bioreactor metagenome</name>
    <dbReference type="NCBI Taxonomy" id="1076179"/>
    <lineage>
        <taxon>unclassified sequences</taxon>
        <taxon>metagenomes</taxon>
        <taxon>ecological metagenomes</taxon>
    </lineage>
</organism>
<sequence>MIRRAEIRIHDVEIADGDHLARLAQAQRVLHRDARFSATVVSGQNGHALGIQRCLLLLALRFGDFARALLPYYNSYSSLRMIFPLVVFGRFSRNTTMRGYLYGAVWLLTYS</sequence>
<dbReference type="AlphaFoldDB" id="A0A645J8I5"/>
<protein>
    <submittedName>
        <fullName evidence="1">Uncharacterized protein</fullName>
    </submittedName>
</protein>
<reference evidence="1" key="1">
    <citation type="submission" date="2019-08" db="EMBL/GenBank/DDBJ databases">
        <authorList>
            <person name="Kucharzyk K."/>
            <person name="Murdoch R.W."/>
            <person name="Higgins S."/>
            <person name="Loffler F."/>
        </authorList>
    </citation>
    <scope>NUCLEOTIDE SEQUENCE</scope>
</reference>
<dbReference type="EMBL" id="VSSQ01133497">
    <property type="protein sequence ID" value="MPN59460.1"/>
    <property type="molecule type" value="Genomic_DNA"/>
</dbReference>